<dbReference type="PROSITE" id="PS51383">
    <property type="entry name" value="YJEF_C_3"/>
    <property type="match status" value="1"/>
</dbReference>
<feature type="binding site" evidence="6">
    <location>
        <position position="206"/>
    </location>
    <ligand>
        <name>(6S)-NADPHX</name>
        <dbReference type="ChEBI" id="CHEBI:64076"/>
    </ligand>
</feature>
<sequence length="277" mass="28558">METHSVTDRDIHAWWPIPAPAGHKYTRGVLGVVTGSRQYPGSALLGVGAALACGPGMVRYLGDSPLVVPRYPEVVTAPGQVQAWLAGSGMVPDSSDFSLVHHALASGLPVVLDAGALTLAYQGQVSPVTVLTPHPGELAQLLRARGPDVTRTVVERHLVDYAHLAAQETGAVVAATAAIDVIAQPDGYVYIQEGATPWRGTAGAGDVYAGIVGALLALWEATGRSSVSAGWIAAAAAHLHGRAANLAARAHDGVGYPIKASNISDALGEIIWQVLNS</sequence>
<dbReference type="HAMAP" id="MF_01965">
    <property type="entry name" value="NADHX_dehydratase"/>
    <property type="match status" value="1"/>
</dbReference>
<proteinExistence type="inferred from homology"/>
<keyword evidence="2 6" id="KW-0067">ATP-binding</keyword>
<feature type="domain" description="YjeF C-terminal" evidence="7">
    <location>
        <begin position="7"/>
        <end position="274"/>
    </location>
</feature>
<dbReference type="GO" id="GO:0046496">
    <property type="term" value="P:nicotinamide nucleotide metabolic process"/>
    <property type="evidence" value="ECO:0007669"/>
    <property type="project" value="UniProtKB-UniRule"/>
</dbReference>
<dbReference type="OrthoDB" id="9806925at2"/>
<protein>
    <recommendedName>
        <fullName evidence="6">ADP-dependent (S)-NAD(P)H-hydrate dehydratase</fullName>
        <ecNumber evidence="6">4.2.1.136</ecNumber>
    </recommendedName>
    <alternativeName>
        <fullName evidence="6">ADP-dependent NAD(P)HX dehydratase</fullName>
    </alternativeName>
</protein>
<keyword evidence="5 6" id="KW-0456">Lyase</keyword>
<keyword evidence="3 6" id="KW-0521">NADP</keyword>
<dbReference type="AlphaFoldDB" id="A0A1H2LGE2"/>
<feature type="binding site" evidence="6">
    <location>
        <position position="205"/>
    </location>
    <ligand>
        <name>AMP</name>
        <dbReference type="ChEBI" id="CHEBI:456215"/>
    </ligand>
</feature>
<keyword evidence="9" id="KW-1185">Reference proteome</keyword>
<dbReference type="EC" id="4.2.1.136" evidence="6"/>
<dbReference type="PANTHER" id="PTHR12592">
    <property type="entry name" value="ATP-DEPENDENT (S)-NAD(P)H-HYDRATE DEHYDRATASE FAMILY MEMBER"/>
    <property type="match status" value="1"/>
</dbReference>
<dbReference type="GO" id="GO:0005524">
    <property type="term" value="F:ATP binding"/>
    <property type="evidence" value="ECO:0007669"/>
    <property type="project" value="UniProtKB-KW"/>
</dbReference>
<dbReference type="SUPFAM" id="SSF53613">
    <property type="entry name" value="Ribokinase-like"/>
    <property type="match status" value="1"/>
</dbReference>
<accession>A0A1H2LGE2</accession>
<feature type="binding site" evidence="6">
    <location>
        <position position="134"/>
    </location>
    <ligand>
        <name>(6S)-NADPHX</name>
        <dbReference type="ChEBI" id="CHEBI:64076"/>
    </ligand>
</feature>
<keyword evidence="4 6" id="KW-0520">NAD</keyword>
<dbReference type="GeneID" id="65344626"/>
<comment type="catalytic activity">
    <reaction evidence="6">
        <text>(6S)-NADHX + ADP = AMP + phosphate + NADH + H(+)</text>
        <dbReference type="Rhea" id="RHEA:32223"/>
        <dbReference type="ChEBI" id="CHEBI:15378"/>
        <dbReference type="ChEBI" id="CHEBI:43474"/>
        <dbReference type="ChEBI" id="CHEBI:57945"/>
        <dbReference type="ChEBI" id="CHEBI:64074"/>
        <dbReference type="ChEBI" id="CHEBI:456215"/>
        <dbReference type="ChEBI" id="CHEBI:456216"/>
        <dbReference type="EC" id="4.2.1.136"/>
    </reaction>
</comment>
<evidence type="ECO:0000313" key="9">
    <source>
        <dbReference type="Proteomes" id="UP000214355"/>
    </source>
</evidence>
<evidence type="ECO:0000259" key="7">
    <source>
        <dbReference type="PROSITE" id="PS51383"/>
    </source>
</evidence>
<keyword evidence="1 6" id="KW-0547">Nucleotide-binding</keyword>
<evidence type="ECO:0000256" key="5">
    <source>
        <dbReference type="ARBA" id="ARBA00023239"/>
    </source>
</evidence>
<name>A0A1H2LGE2_9ACTO</name>
<evidence type="ECO:0000256" key="6">
    <source>
        <dbReference type="HAMAP-Rule" id="MF_01965"/>
    </source>
</evidence>
<reference evidence="9" key="1">
    <citation type="submission" date="2016-10" db="EMBL/GenBank/DDBJ databases">
        <authorList>
            <person name="Varghese N."/>
            <person name="Submissions S."/>
        </authorList>
    </citation>
    <scope>NUCLEOTIDE SEQUENCE [LARGE SCALE GENOMIC DNA]</scope>
    <source>
        <strain evidence="9">DSM 10002</strain>
    </source>
</reference>
<comment type="function">
    <text evidence="6">Catalyzes the dehydration of the S-form of NAD(P)HX at the expense of ADP, which is converted to AMP. Together with NAD(P)HX epimerase, which catalyzes the epimerization of the S- and R-forms, the enzyme allows the repair of both epimers of NAD(P)HX, a damaged form of NAD(P)H that is a result of enzymatic or heat-dependent hydration.</text>
</comment>
<dbReference type="InterPro" id="IPR000631">
    <property type="entry name" value="CARKD"/>
</dbReference>
<comment type="similarity">
    <text evidence="6">Belongs to the NnrD/CARKD family.</text>
</comment>
<dbReference type="PANTHER" id="PTHR12592:SF0">
    <property type="entry name" value="ATP-DEPENDENT (S)-NAD(P)H-HYDRATE DEHYDRATASE"/>
    <property type="match status" value="1"/>
</dbReference>
<dbReference type="Pfam" id="PF01256">
    <property type="entry name" value="Carb_kinase"/>
    <property type="match status" value="1"/>
</dbReference>
<comment type="subunit">
    <text evidence="6">Homotetramer.</text>
</comment>
<dbReference type="Proteomes" id="UP000214355">
    <property type="component" value="Chromosome I"/>
</dbReference>
<dbReference type="CDD" id="cd01171">
    <property type="entry name" value="YXKO-related"/>
    <property type="match status" value="1"/>
</dbReference>
<feature type="binding site" evidence="6">
    <location>
        <position position="89"/>
    </location>
    <ligand>
        <name>(6S)-NADPHX</name>
        <dbReference type="ChEBI" id="CHEBI:64076"/>
    </ligand>
</feature>
<evidence type="ECO:0000313" key="8">
    <source>
        <dbReference type="EMBL" id="SDU79476.1"/>
    </source>
</evidence>
<evidence type="ECO:0000256" key="1">
    <source>
        <dbReference type="ARBA" id="ARBA00022741"/>
    </source>
</evidence>
<dbReference type="STRING" id="131112.SAMN04489737_0888"/>
<organism evidence="8 9">
    <name type="scientific">Arcanobacterium phocae</name>
    <dbReference type="NCBI Taxonomy" id="131112"/>
    <lineage>
        <taxon>Bacteria</taxon>
        <taxon>Bacillati</taxon>
        <taxon>Actinomycetota</taxon>
        <taxon>Actinomycetes</taxon>
        <taxon>Actinomycetales</taxon>
        <taxon>Actinomycetaceae</taxon>
        <taxon>Arcanobacterium</taxon>
    </lineage>
</organism>
<comment type="caution">
    <text evidence="6">Lacks conserved residue(s) required for the propagation of feature annotation.</text>
</comment>
<dbReference type="GO" id="GO:0052855">
    <property type="term" value="F:ADP-dependent NAD(P)H-hydrate dehydratase activity"/>
    <property type="evidence" value="ECO:0007669"/>
    <property type="project" value="UniProtKB-UniRule"/>
</dbReference>
<comment type="cofactor">
    <cofactor evidence="6">
        <name>Mg(2+)</name>
        <dbReference type="ChEBI" id="CHEBI:18420"/>
    </cofactor>
</comment>
<comment type="catalytic activity">
    <reaction evidence="6">
        <text>(6S)-NADPHX + ADP = AMP + phosphate + NADPH + H(+)</text>
        <dbReference type="Rhea" id="RHEA:32235"/>
        <dbReference type="ChEBI" id="CHEBI:15378"/>
        <dbReference type="ChEBI" id="CHEBI:43474"/>
        <dbReference type="ChEBI" id="CHEBI:57783"/>
        <dbReference type="ChEBI" id="CHEBI:64076"/>
        <dbReference type="ChEBI" id="CHEBI:456215"/>
        <dbReference type="ChEBI" id="CHEBI:456216"/>
        <dbReference type="EC" id="4.2.1.136"/>
    </reaction>
</comment>
<dbReference type="EMBL" id="LT629804">
    <property type="protein sequence ID" value="SDU79476.1"/>
    <property type="molecule type" value="Genomic_DNA"/>
</dbReference>
<dbReference type="InterPro" id="IPR029056">
    <property type="entry name" value="Ribokinase-like"/>
</dbReference>
<dbReference type="GO" id="GO:0052856">
    <property type="term" value="F:NAD(P)HX epimerase activity"/>
    <property type="evidence" value="ECO:0007669"/>
    <property type="project" value="TreeGrafter"/>
</dbReference>
<evidence type="ECO:0000256" key="2">
    <source>
        <dbReference type="ARBA" id="ARBA00022840"/>
    </source>
</evidence>
<dbReference type="Gene3D" id="3.40.1190.20">
    <property type="match status" value="1"/>
</dbReference>
<gene>
    <name evidence="6" type="primary">nnrD</name>
    <name evidence="8" type="ORF">SAMN04489737_0888</name>
</gene>
<evidence type="ECO:0000256" key="3">
    <source>
        <dbReference type="ARBA" id="ARBA00022857"/>
    </source>
</evidence>
<dbReference type="RefSeq" id="WP_091280323.1">
    <property type="nucleotide sequence ID" value="NZ_LT629804.1"/>
</dbReference>
<evidence type="ECO:0000256" key="4">
    <source>
        <dbReference type="ARBA" id="ARBA00023027"/>
    </source>
</evidence>
<dbReference type="GO" id="GO:0110051">
    <property type="term" value="P:metabolite repair"/>
    <property type="evidence" value="ECO:0007669"/>
    <property type="project" value="TreeGrafter"/>
</dbReference>